<comment type="caution">
    <text evidence="10">The sequence shown here is derived from an EMBL/GenBank/DDBJ whole genome shotgun (WGS) entry which is preliminary data.</text>
</comment>
<evidence type="ECO:0000256" key="6">
    <source>
        <dbReference type="ARBA" id="ARBA00022989"/>
    </source>
</evidence>
<gene>
    <name evidence="10" type="ORF">US62_C0002G0010</name>
</gene>
<dbReference type="Proteomes" id="UP000034603">
    <property type="component" value="Unassembled WGS sequence"/>
</dbReference>
<feature type="transmembrane region" description="Helical" evidence="8">
    <location>
        <begin position="334"/>
        <end position="355"/>
    </location>
</feature>
<organism evidence="10 11">
    <name type="scientific">Candidatus Woesebacteria bacterium GW2011_GWA1_37_8</name>
    <dbReference type="NCBI Taxonomy" id="1618546"/>
    <lineage>
        <taxon>Bacteria</taxon>
        <taxon>Candidatus Woeseibacteriota</taxon>
    </lineage>
</organism>
<dbReference type="PANTHER" id="PTHR33908:SF11">
    <property type="entry name" value="MEMBRANE PROTEIN"/>
    <property type="match status" value="1"/>
</dbReference>
<dbReference type="GO" id="GO:0005886">
    <property type="term" value="C:plasma membrane"/>
    <property type="evidence" value="ECO:0007669"/>
    <property type="project" value="UniProtKB-SubCell"/>
</dbReference>
<dbReference type="EMBL" id="LBTR01000002">
    <property type="protein sequence ID" value="KKQ46327.1"/>
    <property type="molecule type" value="Genomic_DNA"/>
</dbReference>
<keyword evidence="2" id="KW-1003">Cell membrane</keyword>
<evidence type="ECO:0000256" key="8">
    <source>
        <dbReference type="SAM" id="Phobius"/>
    </source>
</evidence>
<accession>A0A0G0HVL3</accession>
<evidence type="ECO:0000256" key="3">
    <source>
        <dbReference type="ARBA" id="ARBA00022676"/>
    </source>
</evidence>
<dbReference type="InterPro" id="IPR038731">
    <property type="entry name" value="RgtA/B/C-like"/>
</dbReference>
<feature type="transmembrane region" description="Helical" evidence="8">
    <location>
        <begin position="185"/>
        <end position="201"/>
    </location>
</feature>
<feature type="transmembrane region" description="Helical" evidence="8">
    <location>
        <begin position="207"/>
        <end position="223"/>
    </location>
</feature>
<feature type="transmembrane region" description="Helical" evidence="8">
    <location>
        <begin position="12"/>
        <end position="32"/>
    </location>
</feature>
<evidence type="ECO:0000313" key="10">
    <source>
        <dbReference type="EMBL" id="KKQ46327.1"/>
    </source>
</evidence>
<dbReference type="Pfam" id="PF13231">
    <property type="entry name" value="PMT_2"/>
    <property type="match status" value="1"/>
</dbReference>
<proteinExistence type="predicted"/>
<evidence type="ECO:0000313" key="11">
    <source>
        <dbReference type="Proteomes" id="UP000034603"/>
    </source>
</evidence>
<feature type="transmembrane region" description="Helical" evidence="8">
    <location>
        <begin position="110"/>
        <end position="131"/>
    </location>
</feature>
<evidence type="ECO:0000256" key="7">
    <source>
        <dbReference type="ARBA" id="ARBA00023136"/>
    </source>
</evidence>
<evidence type="ECO:0000256" key="2">
    <source>
        <dbReference type="ARBA" id="ARBA00022475"/>
    </source>
</evidence>
<keyword evidence="7 8" id="KW-0472">Membrane</keyword>
<sequence>MSNIFVLIKKLYYNEYLVILFVVLMALFVRLYKIDSPIADWHSFRQADTASVTREYVRNGINIFIPRYHDLSRVQSGIFNPNGYRFVEFPIFNAVHALAFKYVGLFNLELWGRLLSVIYTLIAGLFIYFTGKILYNRWFGLLTLFIFYFLPFNIYFTRVILPEPMAVMFGVAALYFFVKYTKVKLYKFLVVSSFFMLLGILVKPYIVFYSLPIVFYFVNNFGVKQSLKKKETMVYLLLVFIPFFAWRVWMKRFPEGIPFWQWTFNGDGIRFKPAFWYWIFGQRLGNLILGAGGVVPFGLGLVGLKKSDYFINGILLGAFLYVCTFATANVRHDYYQSIVIPAVSFLVAKGIFYVWNNKEYSYYWSKFVVVIALLIGFLVSAFQVKEFYKINHPEIIAAGNAVDKLTPKDAIVIANYNGDTAFLYQTKRRGWPVVELPINELIEEGAQYYISVNFDTQTNEFMNKFKIMEKTPTYVILDLTVKTDQL</sequence>
<feature type="transmembrane region" description="Helical" evidence="8">
    <location>
        <begin position="275"/>
        <end position="302"/>
    </location>
</feature>
<feature type="domain" description="Glycosyltransferase RgtA/B/C/D-like" evidence="9">
    <location>
        <begin position="110"/>
        <end position="249"/>
    </location>
</feature>
<reference evidence="10 11" key="1">
    <citation type="journal article" date="2015" name="Nature">
        <title>rRNA introns, odd ribosomes, and small enigmatic genomes across a large radiation of phyla.</title>
        <authorList>
            <person name="Brown C.T."/>
            <person name="Hug L.A."/>
            <person name="Thomas B.C."/>
            <person name="Sharon I."/>
            <person name="Castelle C.J."/>
            <person name="Singh A."/>
            <person name="Wilkins M.J."/>
            <person name="Williams K.H."/>
            <person name="Banfield J.F."/>
        </authorList>
    </citation>
    <scope>NUCLEOTIDE SEQUENCE [LARGE SCALE GENOMIC DNA]</scope>
</reference>
<comment type="subcellular location">
    <subcellularLocation>
        <location evidence="1">Cell membrane</location>
        <topology evidence="1">Multi-pass membrane protein</topology>
    </subcellularLocation>
</comment>
<protein>
    <submittedName>
        <fullName evidence="10">Dolichyl-phosphate-mannose-protein mannosyltransferase</fullName>
    </submittedName>
</protein>
<keyword evidence="3 10" id="KW-0328">Glycosyltransferase</keyword>
<evidence type="ECO:0000256" key="5">
    <source>
        <dbReference type="ARBA" id="ARBA00022692"/>
    </source>
</evidence>
<name>A0A0G0HVL3_9BACT</name>
<feature type="transmembrane region" description="Helical" evidence="8">
    <location>
        <begin position="367"/>
        <end position="384"/>
    </location>
</feature>
<keyword evidence="5 8" id="KW-0812">Transmembrane</keyword>
<evidence type="ECO:0000256" key="1">
    <source>
        <dbReference type="ARBA" id="ARBA00004651"/>
    </source>
</evidence>
<dbReference type="InterPro" id="IPR050297">
    <property type="entry name" value="LipidA_mod_glycosyltrf_83"/>
</dbReference>
<dbReference type="GO" id="GO:0009103">
    <property type="term" value="P:lipopolysaccharide biosynthetic process"/>
    <property type="evidence" value="ECO:0007669"/>
    <property type="project" value="UniProtKB-ARBA"/>
</dbReference>
<feature type="transmembrane region" description="Helical" evidence="8">
    <location>
        <begin position="309"/>
        <end position="328"/>
    </location>
</feature>
<feature type="transmembrane region" description="Helical" evidence="8">
    <location>
        <begin position="138"/>
        <end position="155"/>
    </location>
</feature>
<dbReference type="GO" id="GO:0016763">
    <property type="term" value="F:pentosyltransferase activity"/>
    <property type="evidence" value="ECO:0007669"/>
    <property type="project" value="TreeGrafter"/>
</dbReference>
<evidence type="ECO:0000256" key="4">
    <source>
        <dbReference type="ARBA" id="ARBA00022679"/>
    </source>
</evidence>
<dbReference type="AlphaFoldDB" id="A0A0G0HVL3"/>
<keyword evidence="6 8" id="KW-1133">Transmembrane helix</keyword>
<dbReference type="PANTHER" id="PTHR33908">
    <property type="entry name" value="MANNOSYLTRANSFERASE YKCB-RELATED"/>
    <property type="match status" value="1"/>
</dbReference>
<feature type="transmembrane region" description="Helical" evidence="8">
    <location>
        <begin position="161"/>
        <end position="178"/>
    </location>
</feature>
<feature type="transmembrane region" description="Helical" evidence="8">
    <location>
        <begin position="232"/>
        <end position="249"/>
    </location>
</feature>
<keyword evidence="4 10" id="KW-0808">Transferase</keyword>
<evidence type="ECO:0000259" key="9">
    <source>
        <dbReference type="Pfam" id="PF13231"/>
    </source>
</evidence>